<feature type="transmembrane region" description="Helical" evidence="1">
    <location>
        <begin position="73"/>
        <end position="92"/>
    </location>
</feature>
<feature type="transmembrane region" description="Helical" evidence="1">
    <location>
        <begin position="199"/>
        <end position="220"/>
    </location>
</feature>
<reference evidence="2 3" key="1">
    <citation type="submission" date="2016-10" db="EMBL/GenBank/DDBJ databases">
        <authorList>
            <person name="de Groot N.N."/>
        </authorList>
    </citation>
    <scope>NUCLEOTIDE SEQUENCE [LARGE SCALE GENOMIC DNA]</scope>
    <source>
        <strain evidence="2 3">DSM 44215</strain>
    </source>
</reference>
<dbReference type="Proteomes" id="UP000183180">
    <property type="component" value="Unassembled WGS sequence"/>
</dbReference>
<gene>
    <name evidence="2" type="ORF">SAMN04488548_1341578</name>
</gene>
<dbReference type="RefSeq" id="WP_074849958.1">
    <property type="nucleotide sequence ID" value="NZ_FNLM01000034.1"/>
</dbReference>
<name>A0A1H2J035_9ACTN</name>
<evidence type="ECO:0000313" key="2">
    <source>
        <dbReference type="EMBL" id="SDU49418.1"/>
    </source>
</evidence>
<feature type="transmembrane region" description="Helical" evidence="1">
    <location>
        <begin position="21"/>
        <end position="39"/>
    </location>
</feature>
<keyword evidence="1" id="KW-0472">Membrane</keyword>
<keyword evidence="1" id="KW-1133">Transmembrane helix</keyword>
<organism evidence="2 3">
    <name type="scientific">Gordonia westfalica</name>
    <dbReference type="NCBI Taxonomy" id="158898"/>
    <lineage>
        <taxon>Bacteria</taxon>
        <taxon>Bacillati</taxon>
        <taxon>Actinomycetota</taxon>
        <taxon>Actinomycetes</taxon>
        <taxon>Mycobacteriales</taxon>
        <taxon>Gordoniaceae</taxon>
        <taxon>Gordonia</taxon>
    </lineage>
</organism>
<keyword evidence="1" id="KW-0812">Transmembrane</keyword>
<feature type="transmembrane region" description="Helical" evidence="1">
    <location>
        <begin position="112"/>
        <end position="132"/>
    </location>
</feature>
<protein>
    <submittedName>
        <fullName evidence="2">Uncharacterized membrane protein</fullName>
    </submittedName>
</protein>
<sequence length="226" mass="24567">MSDDDTAPPADRPRAEQRWTASAFVLAAMAVPFLLPARYSAGTDWLLPAVEGAVLLTLIIVDPGRIDRPGRWVRALSIALVIAIAASAAWGSGRLVWDLLHGNPQTTNADELLISGALVWSQTVLAFGFLYWELDSGGPVNRHLHPRRHPDLAFPQQLDPDIAPPGWRPVFVDHLYLALTNATAFSPTDVMPLARWMKLAMAVQSMLSIVILSLVVANAVNLLGQT</sequence>
<feature type="transmembrane region" description="Helical" evidence="1">
    <location>
        <begin position="45"/>
        <end position="61"/>
    </location>
</feature>
<dbReference type="OrthoDB" id="5402524at2"/>
<proteinExistence type="predicted"/>
<evidence type="ECO:0000256" key="1">
    <source>
        <dbReference type="SAM" id="Phobius"/>
    </source>
</evidence>
<dbReference type="EMBL" id="FNLM01000034">
    <property type="protein sequence ID" value="SDU49418.1"/>
    <property type="molecule type" value="Genomic_DNA"/>
</dbReference>
<dbReference type="AlphaFoldDB" id="A0A1H2J035"/>
<dbReference type="STRING" id="158898.SAMN04488548_1341578"/>
<evidence type="ECO:0000313" key="3">
    <source>
        <dbReference type="Proteomes" id="UP000183180"/>
    </source>
</evidence>
<accession>A0A1H2J035</accession>